<proteinExistence type="inferred from homology"/>
<dbReference type="PANTHER" id="PTHR42812">
    <property type="entry name" value="BETA-XYLOSIDASE"/>
    <property type="match status" value="1"/>
</dbReference>
<organism evidence="8 9">
    <name type="scientific">Loigolactobacillus rennini DSM 20253</name>
    <dbReference type="NCBI Taxonomy" id="1423796"/>
    <lineage>
        <taxon>Bacteria</taxon>
        <taxon>Bacillati</taxon>
        <taxon>Bacillota</taxon>
        <taxon>Bacilli</taxon>
        <taxon>Lactobacillales</taxon>
        <taxon>Lactobacillaceae</taxon>
        <taxon>Loigolactobacillus</taxon>
    </lineage>
</organism>
<feature type="domain" description="Beta-xylosidase C-terminal Concanavalin A-like" evidence="7">
    <location>
        <begin position="335"/>
        <end position="536"/>
    </location>
</feature>
<protein>
    <submittedName>
        <fullName evidence="8">Xylan 1,4-beta-xylosidase</fullName>
    </submittedName>
</protein>
<comment type="similarity">
    <text evidence="1 6">Belongs to the glycosyl hydrolase 43 family.</text>
</comment>
<evidence type="ECO:0000256" key="1">
    <source>
        <dbReference type="ARBA" id="ARBA00009865"/>
    </source>
</evidence>
<dbReference type="Proteomes" id="UP000051638">
    <property type="component" value="Unassembled WGS sequence"/>
</dbReference>
<keyword evidence="2 6" id="KW-0378">Hydrolase</keyword>
<evidence type="ECO:0000256" key="3">
    <source>
        <dbReference type="ARBA" id="ARBA00023295"/>
    </source>
</evidence>
<dbReference type="InterPro" id="IPR013320">
    <property type="entry name" value="ConA-like_dom_sf"/>
</dbReference>
<dbReference type="PATRIC" id="fig|1423796.3.peg.570"/>
<dbReference type="InterPro" id="IPR041542">
    <property type="entry name" value="GH43_C2"/>
</dbReference>
<gene>
    <name evidence="8" type="ORF">FC24_GL000554</name>
</gene>
<evidence type="ECO:0000256" key="4">
    <source>
        <dbReference type="PIRSR" id="PIRSR606710-1"/>
    </source>
</evidence>
<dbReference type="CDD" id="cd09000">
    <property type="entry name" value="GH43_SXA-like"/>
    <property type="match status" value="1"/>
</dbReference>
<sequence>MKIKNPVLPGFHSDPSIIRVKDTYYIANSTFEWFPGVRLHQSQDLVHWQLLPAPLSTTTLLDMKGNPSSGGIWAPDLSYADGKFWLVYTDVKVTEGAFKDMTNYLTTATDIRGPWTDPIKLNGVGFDASLFHDKDGRKYLLQQTWDHREYKQPFNGITLTEFDPKQMALIPQSARTIYSGTDVKLVEGPHLYRKDGYYYLFAAQGGTVFAHQEVVARAKTLAANAFVSEPDGPFITNFDTPDFYLQKQGHGALVDTPGGEWYYASLCSRPWHRQNESVHDPRGWSTLGRETAIQKVYWDEQGWPRIVGGHGGQIEVAAPKDAKETKSAPDHSRYDDFTTPTLDNNWNTLRVPFTPHMGNINAEQLKLIGHASLASTFDVSLIAQRWQAFNFDAQTKVHFNPFSYQQMAGLTNFYNDKHWSWIFITFDEKRGPVIEIAENNNGHYTSYLQDQAIQIPESATGVWFKTKVRTQTYSYAYSFDGQTWHDIDVQLDAAVLSDDYVLQTYGGFFTGAFIGLAAVDYAGYDQTATFDYFDYKELD</sequence>
<dbReference type="AlphaFoldDB" id="A0A0R2D882"/>
<dbReference type="STRING" id="1423796.FC24_GL000554"/>
<evidence type="ECO:0000313" key="8">
    <source>
        <dbReference type="EMBL" id="KRN00168.1"/>
    </source>
</evidence>
<feature type="active site" description="Proton acceptor" evidence="4">
    <location>
        <position position="14"/>
    </location>
</feature>
<evidence type="ECO:0000256" key="6">
    <source>
        <dbReference type="RuleBase" id="RU361187"/>
    </source>
</evidence>
<dbReference type="InterPro" id="IPR006710">
    <property type="entry name" value="Glyco_hydro_43"/>
</dbReference>
<accession>A0A0R2D882</accession>
<evidence type="ECO:0000256" key="5">
    <source>
        <dbReference type="PIRSR" id="PIRSR606710-2"/>
    </source>
</evidence>
<keyword evidence="9" id="KW-1185">Reference proteome</keyword>
<dbReference type="GO" id="GO:0004553">
    <property type="term" value="F:hydrolase activity, hydrolyzing O-glycosyl compounds"/>
    <property type="evidence" value="ECO:0007669"/>
    <property type="project" value="InterPro"/>
</dbReference>
<evidence type="ECO:0000256" key="2">
    <source>
        <dbReference type="ARBA" id="ARBA00022801"/>
    </source>
</evidence>
<feature type="site" description="Important for catalytic activity, responsible for pKa modulation of the active site Glu and correct orientation of both the proton donor and substrate" evidence="5">
    <location>
        <position position="127"/>
    </location>
</feature>
<dbReference type="SUPFAM" id="SSF75005">
    <property type="entry name" value="Arabinanase/levansucrase/invertase"/>
    <property type="match status" value="1"/>
</dbReference>
<dbReference type="GO" id="GO:0005975">
    <property type="term" value="P:carbohydrate metabolic process"/>
    <property type="evidence" value="ECO:0007669"/>
    <property type="project" value="InterPro"/>
</dbReference>
<dbReference type="Gene3D" id="2.115.10.20">
    <property type="entry name" value="Glycosyl hydrolase domain, family 43"/>
    <property type="match status" value="1"/>
</dbReference>
<evidence type="ECO:0000313" key="9">
    <source>
        <dbReference type="Proteomes" id="UP000051638"/>
    </source>
</evidence>
<dbReference type="Pfam" id="PF17851">
    <property type="entry name" value="GH43_C2"/>
    <property type="match status" value="1"/>
</dbReference>
<dbReference type="InterPro" id="IPR023296">
    <property type="entry name" value="Glyco_hydro_beta-prop_sf"/>
</dbReference>
<dbReference type="Pfam" id="PF04616">
    <property type="entry name" value="Glyco_hydro_43"/>
    <property type="match status" value="1"/>
</dbReference>
<name>A0A0R2D882_9LACO</name>
<dbReference type="Gene3D" id="2.60.120.200">
    <property type="match status" value="1"/>
</dbReference>
<evidence type="ECO:0000259" key="7">
    <source>
        <dbReference type="Pfam" id="PF17851"/>
    </source>
</evidence>
<dbReference type="OrthoDB" id="9801455at2"/>
<feature type="active site" description="Proton donor" evidence="4">
    <location>
        <position position="187"/>
    </location>
</feature>
<dbReference type="EMBL" id="AYYI01000002">
    <property type="protein sequence ID" value="KRN00168.1"/>
    <property type="molecule type" value="Genomic_DNA"/>
</dbReference>
<dbReference type="PANTHER" id="PTHR42812:SF12">
    <property type="entry name" value="BETA-XYLOSIDASE-RELATED"/>
    <property type="match status" value="1"/>
</dbReference>
<dbReference type="RefSeq" id="WP_057872862.1">
    <property type="nucleotide sequence ID" value="NZ_AYYI01000002.1"/>
</dbReference>
<comment type="caution">
    <text evidence="8">The sequence shown here is derived from an EMBL/GenBank/DDBJ whole genome shotgun (WGS) entry which is preliminary data.</text>
</comment>
<keyword evidence="3 6" id="KW-0326">Glycosidase</keyword>
<reference evidence="8 9" key="1">
    <citation type="journal article" date="2015" name="Genome Announc.">
        <title>Expanding the biotechnology potential of lactobacilli through comparative genomics of 213 strains and associated genera.</title>
        <authorList>
            <person name="Sun Z."/>
            <person name="Harris H.M."/>
            <person name="McCann A."/>
            <person name="Guo C."/>
            <person name="Argimon S."/>
            <person name="Zhang W."/>
            <person name="Yang X."/>
            <person name="Jeffery I.B."/>
            <person name="Cooney J.C."/>
            <person name="Kagawa T.F."/>
            <person name="Liu W."/>
            <person name="Song Y."/>
            <person name="Salvetti E."/>
            <person name="Wrobel A."/>
            <person name="Rasinkangas P."/>
            <person name="Parkhill J."/>
            <person name="Rea M.C."/>
            <person name="O'Sullivan O."/>
            <person name="Ritari J."/>
            <person name="Douillard F.P."/>
            <person name="Paul Ross R."/>
            <person name="Yang R."/>
            <person name="Briner A.E."/>
            <person name="Felis G.E."/>
            <person name="de Vos W.M."/>
            <person name="Barrangou R."/>
            <person name="Klaenhammer T.R."/>
            <person name="Caufield P.W."/>
            <person name="Cui Y."/>
            <person name="Zhang H."/>
            <person name="O'Toole P.W."/>
        </authorList>
    </citation>
    <scope>NUCLEOTIDE SEQUENCE [LARGE SCALE GENOMIC DNA]</scope>
    <source>
        <strain evidence="8 9">DSM 20253</strain>
    </source>
</reference>
<dbReference type="InterPro" id="IPR051795">
    <property type="entry name" value="Glycosyl_Hydrlase_43"/>
</dbReference>
<dbReference type="SUPFAM" id="SSF49899">
    <property type="entry name" value="Concanavalin A-like lectins/glucanases"/>
    <property type="match status" value="1"/>
</dbReference>